<sequence length="88" mass="10272">MSEIYEQCRNIGLTDSQRAFSYMWGRADSWFSSAMTRQHERRISTESLLAFYFSLAEVRFSNLTAKQLGVISNLKSELWNEIASRVRP</sequence>
<dbReference type="Proteomes" id="UP000680714">
    <property type="component" value="Unassembled WGS sequence"/>
</dbReference>
<protein>
    <submittedName>
        <fullName evidence="1">Uncharacterized protein</fullName>
    </submittedName>
</protein>
<reference evidence="1 2" key="1">
    <citation type="submission" date="2021-04" db="EMBL/GenBank/DDBJ databases">
        <title>Magnetospirillum sulfuroxidans sp. nov., a facultative chemolithoautotrophic sulfur-oxidizing alphaproteobacterium isolated from freshwater sediment and proposals for Paramagetospirillum gen. nov., and Magnetospirillaceae fam. nov.</title>
        <authorList>
            <person name="Koziaeva V."/>
            <person name="Geelhoed J.S."/>
            <person name="Sorokin D.Y."/>
            <person name="Grouzdev D.S."/>
        </authorList>
    </citation>
    <scope>NUCLEOTIDE SEQUENCE [LARGE SCALE GENOMIC DNA]</scope>
    <source>
        <strain evidence="1 2">J10</strain>
    </source>
</reference>
<dbReference type="RefSeq" id="WP_211548435.1">
    <property type="nucleotide sequence ID" value="NZ_JAGTUF010000008.1"/>
</dbReference>
<organism evidence="1 2">
    <name type="scientific">Magnetospirillum sulfuroxidans</name>
    <dbReference type="NCBI Taxonomy" id="611300"/>
    <lineage>
        <taxon>Bacteria</taxon>
        <taxon>Pseudomonadati</taxon>
        <taxon>Pseudomonadota</taxon>
        <taxon>Alphaproteobacteria</taxon>
        <taxon>Rhodospirillales</taxon>
        <taxon>Rhodospirillaceae</taxon>
        <taxon>Magnetospirillum</taxon>
    </lineage>
</organism>
<dbReference type="EMBL" id="JAGTUF010000008">
    <property type="protein sequence ID" value="MBR9972051.1"/>
    <property type="molecule type" value="Genomic_DNA"/>
</dbReference>
<keyword evidence="2" id="KW-1185">Reference proteome</keyword>
<proteinExistence type="predicted"/>
<evidence type="ECO:0000313" key="2">
    <source>
        <dbReference type="Proteomes" id="UP000680714"/>
    </source>
</evidence>
<accession>A0ABS5IC96</accession>
<name>A0ABS5IC96_9PROT</name>
<comment type="caution">
    <text evidence="1">The sequence shown here is derived from an EMBL/GenBank/DDBJ whole genome shotgun (WGS) entry which is preliminary data.</text>
</comment>
<gene>
    <name evidence="1" type="ORF">KEC16_10015</name>
</gene>
<evidence type="ECO:0000313" key="1">
    <source>
        <dbReference type="EMBL" id="MBR9972051.1"/>
    </source>
</evidence>